<feature type="region of interest" description="Disordered" evidence="1">
    <location>
        <begin position="160"/>
        <end position="189"/>
    </location>
</feature>
<protein>
    <recommendedName>
        <fullName evidence="4">B box-type domain-containing protein</fullName>
    </recommendedName>
</protein>
<comment type="caution">
    <text evidence="2">The sequence shown here is derived from an EMBL/GenBank/DDBJ whole genome shotgun (WGS) entry which is preliminary data.</text>
</comment>
<dbReference type="InterPro" id="IPR047543">
    <property type="entry name" value="Bbox1_RNF31-like"/>
</dbReference>
<evidence type="ECO:0000313" key="3">
    <source>
        <dbReference type="Proteomes" id="UP000192247"/>
    </source>
</evidence>
<evidence type="ECO:0000256" key="1">
    <source>
        <dbReference type="SAM" id="MobiDB-lite"/>
    </source>
</evidence>
<evidence type="ECO:0008006" key="4">
    <source>
        <dbReference type="Google" id="ProtNLM"/>
    </source>
</evidence>
<dbReference type="OrthoDB" id="9978677at2759"/>
<dbReference type="InParanoid" id="A0A1V9X0U2"/>
<keyword evidence="3" id="KW-1185">Reference proteome</keyword>
<feature type="region of interest" description="Disordered" evidence="1">
    <location>
        <begin position="66"/>
        <end position="96"/>
    </location>
</feature>
<evidence type="ECO:0000313" key="2">
    <source>
        <dbReference type="EMBL" id="OQR67043.1"/>
    </source>
</evidence>
<name>A0A1V9X0U2_9ACAR</name>
<feature type="compositionally biased region" description="Low complexity" evidence="1">
    <location>
        <begin position="163"/>
        <end position="177"/>
    </location>
</feature>
<feature type="compositionally biased region" description="Polar residues" evidence="1">
    <location>
        <begin position="84"/>
        <end position="94"/>
    </location>
</feature>
<accession>A0A1V9X0U2</accession>
<sequence>MMQRSDIPIQRPMAALPVPPVGVGAEGGGSGYQCELCKSAKAAIRCDRCENQVFCLQCDDIFHRHPKRKSHLRKSVEQRDASNRPPQASSTTQMMPGHTVVASTPFWKQPSSPNIPPRKKKPFSLLTNLMRGKSEAAIPEEAEKRGTISSKLGSLKRFIQNRPLPSLPSETVSSSPSSHREYLASLSNS</sequence>
<dbReference type="EMBL" id="MNPL01030182">
    <property type="protein sequence ID" value="OQR67043.1"/>
    <property type="molecule type" value="Genomic_DNA"/>
</dbReference>
<dbReference type="STRING" id="418985.A0A1V9X0U2"/>
<dbReference type="Proteomes" id="UP000192247">
    <property type="component" value="Unassembled WGS sequence"/>
</dbReference>
<proteinExistence type="predicted"/>
<dbReference type="AlphaFoldDB" id="A0A1V9X0U2"/>
<dbReference type="CDD" id="cd19815">
    <property type="entry name" value="Bbox1_HOIP"/>
    <property type="match status" value="1"/>
</dbReference>
<organism evidence="2 3">
    <name type="scientific">Tropilaelaps mercedesae</name>
    <dbReference type="NCBI Taxonomy" id="418985"/>
    <lineage>
        <taxon>Eukaryota</taxon>
        <taxon>Metazoa</taxon>
        <taxon>Ecdysozoa</taxon>
        <taxon>Arthropoda</taxon>
        <taxon>Chelicerata</taxon>
        <taxon>Arachnida</taxon>
        <taxon>Acari</taxon>
        <taxon>Parasitiformes</taxon>
        <taxon>Mesostigmata</taxon>
        <taxon>Gamasina</taxon>
        <taxon>Dermanyssoidea</taxon>
        <taxon>Laelapidae</taxon>
        <taxon>Tropilaelaps</taxon>
    </lineage>
</organism>
<reference evidence="2 3" key="1">
    <citation type="journal article" date="2017" name="Gigascience">
        <title>Draft genome of the honey bee ectoparasitic mite, Tropilaelaps mercedesae, is shaped by the parasitic life history.</title>
        <authorList>
            <person name="Dong X."/>
            <person name="Armstrong S.D."/>
            <person name="Xia D."/>
            <person name="Makepeace B.L."/>
            <person name="Darby A.C."/>
            <person name="Kadowaki T."/>
        </authorList>
    </citation>
    <scope>NUCLEOTIDE SEQUENCE [LARGE SCALE GENOMIC DNA]</scope>
    <source>
        <strain evidence="2">Wuxi-XJTLU</strain>
    </source>
</reference>
<gene>
    <name evidence="2" type="ORF">BIW11_13759</name>
</gene>